<dbReference type="InterPro" id="IPR037079">
    <property type="entry name" value="AF2212/PG0164-like_sf"/>
</dbReference>
<keyword evidence="2" id="KW-1185">Reference proteome</keyword>
<comment type="caution">
    <text evidence="1">The sequence shown here is derived from an EMBL/GenBank/DDBJ whole genome shotgun (WGS) entry which is preliminary data.</text>
</comment>
<evidence type="ECO:0000313" key="2">
    <source>
        <dbReference type="Proteomes" id="UP000633205"/>
    </source>
</evidence>
<dbReference type="Gene3D" id="2.40.30.100">
    <property type="entry name" value="AF2212/PG0164-like"/>
    <property type="match status" value="1"/>
</dbReference>
<dbReference type="Proteomes" id="UP000633205">
    <property type="component" value="Unassembled WGS sequence"/>
</dbReference>
<name>A0A917DFF5_9MICO</name>
<protein>
    <recommendedName>
        <fullName evidence="3">DUF1905 domain-containing protein</fullName>
    </recommendedName>
</protein>
<reference evidence="1" key="2">
    <citation type="submission" date="2020-09" db="EMBL/GenBank/DDBJ databases">
        <authorList>
            <person name="Sun Q."/>
            <person name="Zhou Y."/>
        </authorList>
    </citation>
    <scope>NUCLEOTIDE SEQUENCE</scope>
    <source>
        <strain evidence="1">CGMCC 1.15152</strain>
    </source>
</reference>
<dbReference type="SUPFAM" id="SSF141694">
    <property type="entry name" value="AF2212/PG0164-like"/>
    <property type="match status" value="1"/>
</dbReference>
<evidence type="ECO:0000313" key="1">
    <source>
        <dbReference type="EMBL" id="GGD35919.1"/>
    </source>
</evidence>
<proteinExistence type="predicted"/>
<dbReference type="EMBL" id="BMHO01000001">
    <property type="protein sequence ID" value="GGD35919.1"/>
    <property type="molecule type" value="Genomic_DNA"/>
</dbReference>
<sequence length="92" mass="9839">MTGDDKRLTFEVTLRNAPDVGSWTVFDVPDSVAWFGTGRTVKVVGEIDDVPVAITLMPTGRGGHMGPVKAATRRRLGKQVGDDVRVSIEAAS</sequence>
<gene>
    <name evidence="1" type="ORF">GCM10010915_15640</name>
</gene>
<dbReference type="AlphaFoldDB" id="A0A917DFF5"/>
<dbReference type="Pfam" id="PF08922">
    <property type="entry name" value="DUF1905"/>
    <property type="match status" value="1"/>
</dbReference>
<dbReference type="InterPro" id="IPR015018">
    <property type="entry name" value="DUF1905"/>
</dbReference>
<accession>A0A917DFF5</accession>
<evidence type="ECO:0008006" key="3">
    <source>
        <dbReference type="Google" id="ProtNLM"/>
    </source>
</evidence>
<reference evidence="1" key="1">
    <citation type="journal article" date="2014" name="Int. J. Syst. Evol. Microbiol.">
        <title>Complete genome sequence of Corynebacterium casei LMG S-19264T (=DSM 44701T), isolated from a smear-ripened cheese.</title>
        <authorList>
            <consortium name="US DOE Joint Genome Institute (JGI-PGF)"/>
            <person name="Walter F."/>
            <person name="Albersmeier A."/>
            <person name="Kalinowski J."/>
            <person name="Ruckert C."/>
        </authorList>
    </citation>
    <scope>NUCLEOTIDE SEQUENCE</scope>
    <source>
        <strain evidence="1">CGMCC 1.15152</strain>
    </source>
</reference>
<dbReference type="RefSeq" id="WP_188711718.1">
    <property type="nucleotide sequence ID" value="NZ_BMHO01000001.1"/>
</dbReference>
<organism evidence="1 2">
    <name type="scientific">Microbacterium faecale</name>
    <dbReference type="NCBI Taxonomy" id="1804630"/>
    <lineage>
        <taxon>Bacteria</taxon>
        <taxon>Bacillati</taxon>
        <taxon>Actinomycetota</taxon>
        <taxon>Actinomycetes</taxon>
        <taxon>Micrococcales</taxon>
        <taxon>Microbacteriaceae</taxon>
        <taxon>Microbacterium</taxon>
    </lineage>
</organism>